<evidence type="ECO:0000313" key="6">
    <source>
        <dbReference type="Proteomes" id="UP000190092"/>
    </source>
</evidence>
<evidence type="ECO:0000256" key="2">
    <source>
        <dbReference type="ARBA" id="ARBA00023027"/>
    </source>
</evidence>
<dbReference type="RefSeq" id="WP_085934684.1">
    <property type="nucleotide sequence ID" value="NZ_FUWJ01000002.1"/>
</dbReference>
<evidence type="ECO:0000259" key="4">
    <source>
        <dbReference type="Pfam" id="PF00346"/>
    </source>
</evidence>
<keyword evidence="1" id="KW-0560">Oxidoreductase</keyword>
<dbReference type="PANTHER" id="PTHR43485">
    <property type="entry name" value="HYDROGENASE-4 COMPONENT G"/>
    <property type="match status" value="1"/>
</dbReference>
<dbReference type="PANTHER" id="PTHR43485:SF1">
    <property type="entry name" value="FORMATE HYDROGENLYASE SUBUNIT 5-RELATED"/>
    <property type="match status" value="1"/>
</dbReference>
<keyword evidence="6" id="KW-1185">Reference proteome</keyword>
<dbReference type="Pfam" id="PF00346">
    <property type="entry name" value="Complex1_49kDa"/>
    <property type="match status" value="1"/>
</dbReference>
<gene>
    <name evidence="5" type="ORF">SAMN02745126_03055</name>
</gene>
<dbReference type="InterPro" id="IPR037232">
    <property type="entry name" value="NADH_quin_OxRdtase_su_C/D-like"/>
</dbReference>
<accession>A0A1T4PWF0</accession>
<dbReference type="Gene3D" id="1.10.645.10">
    <property type="entry name" value="Cytochrome-c3 Hydrogenase, chain B"/>
    <property type="match status" value="1"/>
</dbReference>
<dbReference type="SUPFAM" id="SSF143243">
    <property type="entry name" value="Nqo5-like"/>
    <property type="match status" value="1"/>
</dbReference>
<evidence type="ECO:0000259" key="3">
    <source>
        <dbReference type="Pfam" id="PF00329"/>
    </source>
</evidence>
<evidence type="ECO:0000313" key="5">
    <source>
        <dbReference type="EMBL" id="SJZ95904.1"/>
    </source>
</evidence>
<feature type="domain" description="NADH-quinone oxidoreductase subunit D" evidence="4">
    <location>
        <begin position="253"/>
        <end position="418"/>
    </location>
</feature>
<feature type="domain" description="NADH:ubiquinone oxidoreductase 30kDa subunit" evidence="3">
    <location>
        <begin position="64"/>
        <end position="117"/>
    </location>
</feature>
<dbReference type="GO" id="GO:0048038">
    <property type="term" value="F:quinone binding"/>
    <property type="evidence" value="ECO:0007669"/>
    <property type="project" value="InterPro"/>
</dbReference>
<dbReference type="AlphaFoldDB" id="A0A1T4PWF0"/>
<dbReference type="GO" id="GO:0051287">
    <property type="term" value="F:NAD binding"/>
    <property type="evidence" value="ECO:0007669"/>
    <property type="project" value="InterPro"/>
</dbReference>
<dbReference type="Pfam" id="PF00329">
    <property type="entry name" value="Complex1_30kDa"/>
    <property type="match status" value="1"/>
</dbReference>
<reference evidence="6" key="1">
    <citation type="submission" date="2017-02" db="EMBL/GenBank/DDBJ databases">
        <authorList>
            <person name="Varghese N."/>
            <person name="Submissions S."/>
        </authorList>
    </citation>
    <scope>NUCLEOTIDE SEQUENCE [LARGE SCALE GENOMIC DNA]</scope>
    <source>
        <strain evidence="6">ATCC 27094</strain>
    </source>
</reference>
<dbReference type="GO" id="GO:0008137">
    <property type="term" value="F:NADH dehydrogenase (ubiquinone) activity"/>
    <property type="evidence" value="ECO:0007669"/>
    <property type="project" value="InterPro"/>
</dbReference>
<keyword evidence="2" id="KW-0520">NAD</keyword>
<dbReference type="InterPro" id="IPR052197">
    <property type="entry name" value="ComplexI_49kDa-like"/>
</dbReference>
<dbReference type="EMBL" id="FUWJ01000002">
    <property type="protein sequence ID" value="SJZ95904.1"/>
    <property type="molecule type" value="Genomic_DNA"/>
</dbReference>
<dbReference type="GO" id="GO:0016651">
    <property type="term" value="F:oxidoreductase activity, acting on NAD(P)H"/>
    <property type="evidence" value="ECO:0007669"/>
    <property type="project" value="InterPro"/>
</dbReference>
<organism evidence="5 6">
    <name type="scientific">Enhydrobacter aerosaccus</name>
    <dbReference type="NCBI Taxonomy" id="225324"/>
    <lineage>
        <taxon>Bacteria</taxon>
        <taxon>Pseudomonadati</taxon>
        <taxon>Pseudomonadota</taxon>
        <taxon>Alphaproteobacteria</taxon>
        <taxon>Hyphomicrobiales</taxon>
        <taxon>Enhydrobacter</taxon>
    </lineage>
</organism>
<dbReference type="InterPro" id="IPR001135">
    <property type="entry name" value="NADH_Q_OxRdtase_suD"/>
</dbReference>
<dbReference type="SUPFAM" id="SSF56762">
    <property type="entry name" value="HydB/Nqo4-like"/>
    <property type="match status" value="1"/>
</dbReference>
<proteinExistence type="predicted"/>
<sequence length="492" mass="53490">MSAVVSLTDLISGREAGRDGYVRLDVTPDLWTALARSCAQGSVDLSALWADGGKVRMALNGDGQRVIVSLETDGGAYPSVAAIHAPAMRLERAARDLYGLRPVGLPDERAWLDHGRWPDSTAETRYTFLPVEGDDLHQIPVGPVHAGIIEPGHFRFTASGETVVRLEERLGYVHKGVERLMAGADIARGAKLAARISGDSTVAYGWAFAGAVEAALDWVVPPRGVMLRAVLAEIERLSHHISDVGAICNDASVITINARCMLQREDVLTVAKSCFGHRMMMDRIVPGGVAVDLSSEAVGRILELLDRLEETRAEILRVYDSMPSLQDRTVTTGIVKPDLARQFAAGGYVGRASGRAFDARKNFAYAPYDRLDFDLKTRSTGDVDGRLMVRMDEIVESTKMIRGLLHRLPAGPVRSDMPAARAGEGAALIEAFRGDVFMTVRLDEAGRLARAHARDASWFQWPLLEAAIEGNIVADFPLCNKSFNCSYSGHDL</sequence>
<dbReference type="STRING" id="225324.SAMN02745126_03055"/>
<dbReference type="InterPro" id="IPR029014">
    <property type="entry name" value="NiFe-Hase_large"/>
</dbReference>
<evidence type="ECO:0000256" key="1">
    <source>
        <dbReference type="ARBA" id="ARBA00023002"/>
    </source>
</evidence>
<dbReference type="OrthoDB" id="9801496at2"/>
<protein>
    <submittedName>
        <fullName evidence="5">Ni,Fe-hydrogenase III large subunit</fullName>
    </submittedName>
</protein>
<dbReference type="InterPro" id="IPR001268">
    <property type="entry name" value="NADH_UbQ_OxRdtase_30kDa_su"/>
</dbReference>
<name>A0A1T4PWF0_9HYPH</name>
<dbReference type="Proteomes" id="UP000190092">
    <property type="component" value="Unassembled WGS sequence"/>
</dbReference>